<evidence type="ECO:0000259" key="10">
    <source>
        <dbReference type="Pfam" id="PF04290"/>
    </source>
</evidence>
<evidence type="ECO:0000256" key="7">
    <source>
        <dbReference type="ARBA" id="ARBA00023136"/>
    </source>
</evidence>
<evidence type="ECO:0000313" key="11">
    <source>
        <dbReference type="EMBL" id="MEQ2561739.1"/>
    </source>
</evidence>
<dbReference type="Proteomes" id="UP001437460">
    <property type="component" value="Unassembled WGS sequence"/>
</dbReference>
<feature type="transmembrane region" description="Helical" evidence="9">
    <location>
        <begin position="93"/>
        <end position="114"/>
    </location>
</feature>
<evidence type="ECO:0000256" key="3">
    <source>
        <dbReference type="ARBA" id="ARBA00022475"/>
    </source>
</evidence>
<evidence type="ECO:0000256" key="8">
    <source>
        <dbReference type="ARBA" id="ARBA00038436"/>
    </source>
</evidence>
<keyword evidence="3" id="KW-1003">Cell membrane</keyword>
<gene>
    <name evidence="11" type="ORF">WMO41_00860</name>
</gene>
<dbReference type="RefSeq" id="WP_349228181.1">
    <property type="nucleotide sequence ID" value="NZ_JBBMFJ010000001.1"/>
</dbReference>
<evidence type="ECO:0000256" key="6">
    <source>
        <dbReference type="ARBA" id="ARBA00022989"/>
    </source>
</evidence>
<feature type="transmembrane region" description="Helical" evidence="9">
    <location>
        <begin position="53"/>
        <end position="72"/>
    </location>
</feature>
<evidence type="ECO:0000256" key="5">
    <source>
        <dbReference type="ARBA" id="ARBA00022692"/>
    </source>
</evidence>
<feature type="domain" description="Tripartite ATP-independent periplasmic transporters DctQ component" evidence="10">
    <location>
        <begin position="27"/>
        <end position="153"/>
    </location>
</feature>
<evidence type="ECO:0000256" key="9">
    <source>
        <dbReference type="SAM" id="Phobius"/>
    </source>
</evidence>
<evidence type="ECO:0000256" key="2">
    <source>
        <dbReference type="ARBA" id="ARBA00022448"/>
    </source>
</evidence>
<dbReference type="Pfam" id="PF04290">
    <property type="entry name" value="DctQ"/>
    <property type="match status" value="1"/>
</dbReference>
<evidence type="ECO:0000256" key="1">
    <source>
        <dbReference type="ARBA" id="ARBA00004429"/>
    </source>
</evidence>
<name>A0ABV1HHF6_9FIRM</name>
<dbReference type="PANTHER" id="PTHR35011:SF2">
    <property type="entry name" value="2,3-DIKETO-L-GULONATE TRAP TRANSPORTER SMALL PERMEASE PROTEIN YIAM"/>
    <property type="match status" value="1"/>
</dbReference>
<organism evidence="11 12">
    <name type="scientific">Ventrimonas faecis</name>
    <dbReference type="NCBI Taxonomy" id="3133170"/>
    <lineage>
        <taxon>Bacteria</taxon>
        <taxon>Bacillati</taxon>
        <taxon>Bacillota</taxon>
        <taxon>Clostridia</taxon>
        <taxon>Lachnospirales</taxon>
        <taxon>Lachnospiraceae</taxon>
        <taxon>Ventrimonas</taxon>
    </lineage>
</organism>
<comment type="similarity">
    <text evidence="8">Belongs to the TRAP transporter small permease family.</text>
</comment>
<keyword evidence="12" id="KW-1185">Reference proteome</keyword>
<protein>
    <submittedName>
        <fullName evidence="11">TRAP transporter small permease subunit</fullName>
    </submittedName>
</protein>
<evidence type="ECO:0000313" key="12">
    <source>
        <dbReference type="Proteomes" id="UP001437460"/>
    </source>
</evidence>
<comment type="caution">
    <text evidence="11">The sequence shown here is derived from an EMBL/GenBank/DDBJ whole genome shotgun (WGS) entry which is preliminary data.</text>
</comment>
<feature type="transmembrane region" description="Helical" evidence="9">
    <location>
        <begin position="126"/>
        <end position="146"/>
    </location>
</feature>
<keyword evidence="7 9" id="KW-0472">Membrane</keyword>
<keyword evidence="5 9" id="KW-0812">Transmembrane</keyword>
<dbReference type="InterPro" id="IPR007387">
    <property type="entry name" value="TRAP_DctQ"/>
</dbReference>
<dbReference type="PANTHER" id="PTHR35011">
    <property type="entry name" value="2,3-DIKETO-L-GULONATE TRAP TRANSPORTER SMALL PERMEASE PROTEIN YIAM"/>
    <property type="match status" value="1"/>
</dbReference>
<reference evidence="11 12" key="1">
    <citation type="submission" date="2024-03" db="EMBL/GenBank/DDBJ databases">
        <title>Human intestinal bacterial collection.</title>
        <authorList>
            <person name="Pauvert C."/>
            <person name="Hitch T.C.A."/>
            <person name="Clavel T."/>
        </authorList>
    </citation>
    <scope>NUCLEOTIDE SEQUENCE [LARGE SCALE GENOMIC DNA]</scope>
    <source>
        <strain evidence="11 12">CLA-AP-H27</strain>
    </source>
</reference>
<sequence>METAKNKWLGIFDEAEENVIAAGIILMVLMETVNTIFKFAYPSAAGLPEELANFAYTWVAFLCASFCTKRSANIIVDALTNLYPKALRNVLEYVQYVLDIAMSLMIIYGGFQFVGKTIAEGGTGKTGFPLWIVYLAPIVGFGVNIIRDIQKIMEVKASRAK</sequence>
<keyword evidence="2" id="KW-0813">Transport</keyword>
<dbReference type="InterPro" id="IPR055348">
    <property type="entry name" value="DctQ"/>
</dbReference>
<feature type="transmembrane region" description="Helical" evidence="9">
    <location>
        <begin position="20"/>
        <end position="41"/>
    </location>
</feature>
<keyword evidence="6 9" id="KW-1133">Transmembrane helix</keyword>
<keyword evidence="4" id="KW-0997">Cell inner membrane</keyword>
<dbReference type="EMBL" id="JBBMFJ010000001">
    <property type="protein sequence ID" value="MEQ2561739.1"/>
    <property type="molecule type" value="Genomic_DNA"/>
</dbReference>
<evidence type="ECO:0000256" key="4">
    <source>
        <dbReference type="ARBA" id="ARBA00022519"/>
    </source>
</evidence>
<comment type="subcellular location">
    <subcellularLocation>
        <location evidence="1">Cell inner membrane</location>
        <topology evidence="1">Multi-pass membrane protein</topology>
    </subcellularLocation>
</comment>
<proteinExistence type="inferred from homology"/>
<accession>A0ABV1HHF6</accession>